<dbReference type="GO" id="GO:0003700">
    <property type="term" value="F:DNA-binding transcription factor activity"/>
    <property type="evidence" value="ECO:0007669"/>
    <property type="project" value="InterPro"/>
</dbReference>
<sequence>MKLQQLRYIWEVSKNNLNVSATAETIYTSQPGISKQIRILEDELGIPIFTRNGKHLTDMTPAGKKIISIAGEMLMKAENIKNIAKEYKNQTKGLLSIATTHTQARYALPSIIKTFMQEMPDVSLDIQQGTPVQISEMVSQGKVDLAIATEALELFDNLVMMPCYSWERCILVPKGHALTKIDRLSLIDVALHPLITYVFGFTGRSKLDDAFKAQGLSPDIALTAVDADVIKTYVRLGLGVGIVARMAYDEQVDNDLVALDAGHLFGTSITKIGIRKDTFLRGYMYEFIHLFAPHLTQAVINQAMELKEQSAIDKLFEGVSLPHF</sequence>
<dbReference type="NCBIfam" id="NF009326">
    <property type="entry name" value="PRK12681.1"/>
    <property type="match status" value="1"/>
</dbReference>
<dbReference type="InterPro" id="IPR005119">
    <property type="entry name" value="LysR_subst-bd"/>
</dbReference>
<dbReference type="PRINTS" id="PR00039">
    <property type="entry name" value="HTHLYSR"/>
</dbReference>
<dbReference type="InterPro" id="IPR037423">
    <property type="entry name" value="CysB_PBP2"/>
</dbReference>
<evidence type="ECO:0000256" key="1">
    <source>
        <dbReference type="ARBA" id="ARBA00009437"/>
    </source>
</evidence>
<dbReference type="Gene3D" id="1.10.10.10">
    <property type="entry name" value="Winged helix-like DNA-binding domain superfamily/Winged helix DNA-binding domain"/>
    <property type="match status" value="1"/>
</dbReference>
<organism evidence="6 7">
    <name type="scientific">Cycloclasticus pugetii</name>
    <dbReference type="NCBI Taxonomy" id="34068"/>
    <lineage>
        <taxon>Bacteria</taxon>
        <taxon>Pseudomonadati</taxon>
        <taxon>Pseudomonadota</taxon>
        <taxon>Gammaproteobacteria</taxon>
        <taxon>Thiotrichales</taxon>
        <taxon>Piscirickettsiaceae</taxon>
        <taxon>Cycloclasticus</taxon>
    </lineage>
</organism>
<dbReference type="Proteomes" id="UP000015462">
    <property type="component" value="Unassembled WGS sequence"/>
</dbReference>
<dbReference type="FunFam" id="1.10.10.10:FF:000021">
    <property type="entry name" value="HTH-type transcriptional regulator CysB"/>
    <property type="match status" value="1"/>
</dbReference>
<dbReference type="Gene3D" id="3.40.190.10">
    <property type="entry name" value="Periplasmic binding protein-like II"/>
    <property type="match status" value="2"/>
</dbReference>
<gene>
    <name evidence="6" type="primary">cysB</name>
    <name evidence="6" type="ORF">L196_03066</name>
</gene>
<dbReference type="Pfam" id="PF03466">
    <property type="entry name" value="LysR_substrate"/>
    <property type="match status" value="1"/>
</dbReference>
<comment type="caution">
    <text evidence="6">The sequence shown here is derived from an EMBL/GenBank/DDBJ whole genome shotgun (WGS) entry which is preliminary data.</text>
</comment>
<evidence type="ECO:0000259" key="5">
    <source>
        <dbReference type="PROSITE" id="PS50931"/>
    </source>
</evidence>
<name>A0AB33Z2I5_9GAMM</name>
<reference evidence="6 7" key="1">
    <citation type="journal article" date="2013" name="Genome Announc.">
        <title>Genome Sequence of the Pyrene- and Fluoranthene-Degrading Bacterium Cycloclasticus sp. Strain PY97M.</title>
        <authorList>
            <person name="Cui Z."/>
            <person name="Xu G."/>
            <person name="Li Q."/>
            <person name="Gao W."/>
            <person name="Zheng L."/>
        </authorList>
    </citation>
    <scope>NUCLEOTIDE SEQUENCE [LARGE SCALE GENOMIC DNA]</scope>
    <source>
        <strain evidence="6 7">PY97M</strain>
    </source>
</reference>
<dbReference type="SUPFAM" id="SSF53850">
    <property type="entry name" value="Periplasmic binding protein-like II"/>
    <property type="match status" value="1"/>
</dbReference>
<evidence type="ECO:0000313" key="6">
    <source>
        <dbReference type="EMBL" id="EPD13480.1"/>
    </source>
</evidence>
<protein>
    <submittedName>
        <fullName evidence="6">Transcriptional regulator CysB</fullName>
    </submittedName>
</protein>
<dbReference type="GO" id="GO:0000976">
    <property type="term" value="F:transcription cis-regulatory region binding"/>
    <property type="evidence" value="ECO:0007669"/>
    <property type="project" value="TreeGrafter"/>
</dbReference>
<dbReference type="NCBIfam" id="NF009327">
    <property type="entry name" value="PRK12684.1"/>
    <property type="match status" value="1"/>
</dbReference>
<proteinExistence type="inferred from homology"/>
<feature type="domain" description="HTH lysR-type" evidence="5">
    <location>
        <begin position="1"/>
        <end position="57"/>
    </location>
</feature>
<dbReference type="AlphaFoldDB" id="A0AB33Z2I5"/>
<dbReference type="GO" id="GO:0019344">
    <property type="term" value="P:cysteine biosynthetic process"/>
    <property type="evidence" value="ECO:0007669"/>
    <property type="project" value="TreeGrafter"/>
</dbReference>
<dbReference type="CDD" id="cd08413">
    <property type="entry name" value="PBP2_CysB_like"/>
    <property type="match status" value="1"/>
</dbReference>
<keyword evidence="4" id="KW-0804">Transcription</keyword>
<evidence type="ECO:0000256" key="2">
    <source>
        <dbReference type="ARBA" id="ARBA00023015"/>
    </source>
</evidence>
<comment type="similarity">
    <text evidence="1">Belongs to the LysR transcriptional regulatory family.</text>
</comment>
<dbReference type="InterPro" id="IPR000847">
    <property type="entry name" value="LysR_HTH_N"/>
</dbReference>
<dbReference type="SUPFAM" id="SSF46785">
    <property type="entry name" value="Winged helix' DNA-binding domain"/>
    <property type="match status" value="1"/>
</dbReference>
<evidence type="ECO:0000256" key="3">
    <source>
        <dbReference type="ARBA" id="ARBA00023125"/>
    </source>
</evidence>
<dbReference type="RefSeq" id="WP_016389924.1">
    <property type="nucleotide sequence ID" value="NZ_FQZJ01000001.1"/>
</dbReference>
<evidence type="ECO:0000256" key="4">
    <source>
        <dbReference type="ARBA" id="ARBA00023163"/>
    </source>
</evidence>
<dbReference type="Pfam" id="PF00126">
    <property type="entry name" value="HTH_1"/>
    <property type="match status" value="1"/>
</dbReference>
<keyword evidence="7" id="KW-1185">Reference proteome</keyword>
<evidence type="ECO:0000313" key="7">
    <source>
        <dbReference type="Proteomes" id="UP000015462"/>
    </source>
</evidence>
<dbReference type="InterPro" id="IPR036390">
    <property type="entry name" value="WH_DNA-bd_sf"/>
</dbReference>
<dbReference type="PANTHER" id="PTHR30126:SF6">
    <property type="entry name" value="HTH-TYPE TRANSCRIPTIONAL REGULATOR CYSB-RELATED"/>
    <property type="match status" value="1"/>
</dbReference>
<accession>A0AB33Z2I5</accession>
<dbReference type="PANTHER" id="PTHR30126">
    <property type="entry name" value="HTH-TYPE TRANSCRIPTIONAL REGULATOR"/>
    <property type="match status" value="1"/>
</dbReference>
<keyword evidence="2" id="KW-0805">Transcription regulation</keyword>
<dbReference type="PROSITE" id="PS50931">
    <property type="entry name" value="HTH_LYSR"/>
    <property type="match status" value="1"/>
</dbReference>
<keyword evidence="3" id="KW-0238">DNA-binding</keyword>
<dbReference type="InterPro" id="IPR036388">
    <property type="entry name" value="WH-like_DNA-bd_sf"/>
</dbReference>
<dbReference type="EMBL" id="ASHL01000002">
    <property type="protein sequence ID" value="EPD13480.1"/>
    <property type="molecule type" value="Genomic_DNA"/>
</dbReference>